<dbReference type="GO" id="GO:0043139">
    <property type="term" value="F:5'-3' DNA helicase activity"/>
    <property type="evidence" value="ECO:0007669"/>
    <property type="project" value="UniProtKB-EC"/>
</dbReference>
<dbReference type="GO" id="GO:0005524">
    <property type="term" value="F:ATP binding"/>
    <property type="evidence" value="ECO:0007669"/>
    <property type="project" value="UniProtKB-KW"/>
</dbReference>
<keyword evidence="4" id="KW-1185">Reference proteome</keyword>
<comment type="similarity">
    <text evidence="1">Belongs to the helicase family.</text>
</comment>
<name>A0A7J7NMA2_9MAGN</name>
<dbReference type="SUPFAM" id="SSF52540">
    <property type="entry name" value="P-loop containing nucleoside triphosphate hydrolases"/>
    <property type="match status" value="1"/>
</dbReference>
<dbReference type="GO" id="GO:0000723">
    <property type="term" value="P:telomere maintenance"/>
    <property type="evidence" value="ECO:0007669"/>
    <property type="project" value="InterPro"/>
</dbReference>
<keyword evidence="1" id="KW-0233">DNA recombination</keyword>
<proteinExistence type="inferred from homology"/>
<dbReference type="EMBL" id="JACGCM010000704">
    <property type="protein sequence ID" value="KAF6168150.1"/>
    <property type="molecule type" value="Genomic_DNA"/>
</dbReference>
<dbReference type="InterPro" id="IPR010285">
    <property type="entry name" value="DNA_helicase_pif1-like_DEAD"/>
</dbReference>
<dbReference type="InterPro" id="IPR027417">
    <property type="entry name" value="P-loop_NTPase"/>
</dbReference>
<keyword evidence="1" id="KW-0347">Helicase</keyword>
<dbReference type="EC" id="5.6.2.3" evidence="1"/>
<gene>
    <name evidence="3" type="ORF">GIB67_011535</name>
</gene>
<organism evidence="3 4">
    <name type="scientific">Kingdonia uniflora</name>
    <dbReference type="NCBI Taxonomy" id="39325"/>
    <lineage>
        <taxon>Eukaryota</taxon>
        <taxon>Viridiplantae</taxon>
        <taxon>Streptophyta</taxon>
        <taxon>Embryophyta</taxon>
        <taxon>Tracheophyta</taxon>
        <taxon>Spermatophyta</taxon>
        <taxon>Magnoliopsida</taxon>
        <taxon>Ranunculales</taxon>
        <taxon>Circaeasteraceae</taxon>
        <taxon>Kingdonia</taxon>
    </lineage>
</organism>
<comment type="catalytic activity">
    <reaction evidence="1">
        <text>ATP + H2O = ADP + phosphate + H(+)</text>
        <dbReference type="Rhea" id="RHEA:13065"/>
        <dbReference type="ChEBI" id="CHEBI:15377"/>
        <dbReference type="ChEBI" id="CHEBI:15378"/>
        <dbReference type="ChEBI" id="CHEBI:30616"/>
        <dbReference type="ChEBI" id="CHEBI:43474"/>
        <dbReference type="ChEBI" id="CHEBI:456216"/>
        <dbReference type="EC" id="5.6.2.3"/>
    </reaction>
</comment>
<feature type="domain" description="DNA helicase Pif1-like DEAD-box helicase" evidence="2">
    <location>
        <begin position="1"/>
        <end position="79"/>
    </location>
</feature>
<dbReference type="AlphaFoldDB" id="A0A7J7NMA2"/>
<comment type="cofactor">
    <cofactor evidence="1">
        <name>Mg(2+)</name>
        <dbReference type="ChEBI" id="CHEBI:18420"/>
    </cofactor>
</comment>
<dbReference type="GO" id="GO:0006310">
    <property type="term" value="P:DNA recombination"/>
    <property type="evidence" value="ECO:0007669"/>
    <property type="project" value="UniProtKB-KW"/>
</dbReference>
<keyword evidence="1" id="KW-0227">DNA damage</keyword>
<evidence type="ECO:0000313" key="3">
    <source>
        <dbReference type="EMBL" id="KAF6168150.1"/>
    </source>
</evidence>
<comment type="caution">
    <text evidence="3">The sequence shown here is derived from an EMBL/GenBank/DDBJ whole genome shotgun (WGS) entry which is preliminary data.</text>
</comment>
<dbReference type="GO" id="GO:0006281">
    <property type="term" value="P:DNA repair"/>
    <property type="evidence" value="ECO:0007669"/>
    <property type="project" value="UniProtKB-KW"/>
</dbReference>
<dbReference type="OrthoDB" id="1934841at2759"/>
<dbReference type="CDD" id="cd18809">
    <property type="entry name" value="SF1_C_RecD"/>
    <property type="match status" value="1"/>
</dbReference>
<sequence>MKHKYCVETVERALRDVHNDSRPFGRISVVLGGDYRQILPVAPKGGREQIVSAFLRRSLLWGHVQALTLADKMRLDYATPENKLFAEFLMKAGSNPKQIVQLPLAIQNLETVRDLILLIYPRLNESIKRQDGFLTKRTILSARNDDVSSINDEALHMFPGESITYLAADKIQENEISLTPSTTKMPFQMTQRQFPIRLSYAMIINKSQGQSVKYVRLDLRTLVFSHGQLYVALSRCTSASRISVLPRSSLILFTPKFSYIVSHHTTNIVYPEVLL</sequence>
<evidence type="ECO:0000259" key="2">
    <source>
        <dbReference type="Pfam" id="PF05970"/>
    </source>
</evidence>
<dbReference type="PANTHER" id="PTHR10492:SF57">
    <property type="entry name" value="ATP-DEPENDENT DNA HELICASE"/>
    <property type="match status" value="1"/>
</dbReference>
<keyword evidence="1" id="KW-0547">Nucleotide-binding</keyword>
<keyword evidence="1" id="KW-0067">ATP-binding</keyword>
<evidence type="ECO:0000256" key="1">
    <source>
        <dbReference type="RuleBase" id="RU363044"/>
    </source>
</evidence>
<dbReference type="PANTHER" id="PTHR10492">
    <property type="match status" value="1"/>
</dbReference>
<keyword evidence="1" id="KW-0378">Hydrolase</keyword>
<dbReference type="Pfam" id="PF05970">
    <property type="entry name" value="PIF1"/>
    <property type="match status" value="1"/>
</dbReference>
<reference evidence="3 4" key="1">
    <citation type="journal article" date="2020" name="IScience">
        <title>Genome Sequencing of the Endangered Kingdonia uniflora (Circaeasteraceae, Ranunculales) Reveals Potential Mechanisms of Evolutionary Specialization.</title>
        <authorList>
            <person name="Sun Y."/>
            <person name="Deng T."/>
            <person name="Zhang A."/>
            <person name="Moore M.J."/>
            <person name="Landis J.B."/>
            <person name="Lin N."/>
            <person name="Zhang H."/>
            <person name="Zhang X."/>
            <person name="Huang J."/>
            <person name="Zhang X."/>
            <person name="Sun H."/>
            <person name="Wang H."/>
        </authorList>
    </citation>
    <scope>NUCLEOTIDE SEQUENCE [LARGE SCALE GENOMIC DNA]</scope>
    <source>
        <strain evidence="3">TB1705</strain>
        <tissue evidence="3">Leaf</tissue>
    </source>
</reference>
<dbReference type="Proteomes" id="UP000541444">
    <property type="component" value="Unassembled WGS sequence"/>
</dbReference>
<accession>A0A7J7NMA2</accession>
<keyword evidence="1" id="KW-0234">DNA repair</keyword>
<dbReference type="GO" id="GO:0016787">
    <property type="term" value="F:hydrolase activity"/>
    <property type="evidence" value="ECO:0007669"/>
    <property type="project" value="UniProtKB-KW"/>
</dbReference>
<protein>
    <recommendedName>
        <fullName evidence="1">ATP-dependent DNA helicase</fullName>
        <ecNumber evidence="1">5.6.2.3</ecNumber>
    </recommendedName>
</protein>
<evidence type="ECO:0000313" key="4">
    <source>
        <dbReference type="Proteomes" id="UP000541444"/>
    </source>
</evidence>